<dbReference type="EMBL" id="JBHMEC010000001">
    <property type="protein sequence ID" value="MFB9148161.1"/>
    <property type="molecule type" value="Genomic_DNA"/>
</dbReference>
<proteinExistence type="predicted"/>
<organism evidence="1 2">
    <name type="scientific">Roseovarius ramblicola</name>
    <dbReference type="NCBI Taxonomy" id="2022336"/>
    <lineage>
        <taxon>Bacteria</taxon>
        <taxon>Pseudomonadati</taxon>
        <taxon>Pseudomonadota</taxon>
        <taxon>Alphaproteobacteria</taxon>
        <taxon>Rhodobacterales</taxon>
        <taxon>Roseobacteraceae</taxon>
        <taxon>Roseovarius</taxon>
    </lineage>
</organism>
<keyword evidence="2" id="KW-1185">Reference proteome</keyword>
<evidence type="ECO:0000313" key="2">
    <source>
        <dbReference type="Proteomes" id="UP001589670"/>
    </source>
</evidence>
<reference evidence="1 2" key="1">
    <citation type="submission" date="2024-09" db="EMBL/GenBank/DDBJ databases">
        <authorList>
            <person name="Sun Q."/>
            <person name="Mori K."/>
        </authorList>
    </citation>
    <scope>NUCLEOTIDE SEQUENCE [LARGE SCALE GENOMIC DNA]</scope>
    <source>
        <strain evidence="1 2">CECT 9424</strain>
    </source>
</reference>
<comment type="caution">
    <text evidence="1">The sequence shown here is derived from an EMBL/GenBank/DDBJ whole genome shotgun (WGS) entry which is preliminary data.</text>
</comment>
<dbReference type="Proteomes" id="UP001589670">
    <property type="component" value="Unassembled WGS sequence"/>
</dbReference>
<sequence length="143" mass="15584">MSDLSSTSWRYTRIEIAKTRHGPLYEVLEVALSGPCGVGADGHRDARVLYAAVVWGWLLWPSDALLLDVTGLDYVWGDDLIAVLDIGSDRMLAPAPVPVAIHCAAWNRSAFDGLIAGIGGTAPFLTTDRRAALARLLEERRIR</sequence>
<protein>
    <submittedName>
        <fullName evidence="1">Uncharacterized protein</fullName>
    </submittedName>
</protein>
<name>A0ABV5HUS0_9RHOB</name>
<accession>A0ABV5HUS0</accession>
<evidence type="ECO:0000313" key="1">
    <source>
        <dbReference type="EMBL" id="MFB9148161.1"/>
    </source>
</evidence>
<gene>
    <name evidence="1" type="ORF">ACFFU4_00170</name>
</gene>